<dbReference type="Proteomes" id="UP000249619">
    <property type="component" value="Unassembled WGS sequence"/>
</dbReference>
<protein>
    <recommendedName>
        <fullName evidence="1">F-box domain-containing protein</fullName>
    </recommendedName>
</protein>
<gene>
    <name evidence="2" type="ORF">DDE83_003612</name>
</gene>
<dbReference type="InterPro" id="IPR001810">
    <property type="entry name" value="F-box_dom"/>
</dbReference>
<feature type="domain" description="F-box" evidence="1">
    <location>
        <begin position="8"/>
        <end position="56"/>
    </location>
</feature>
<dbReference type="Gene3D" id="3.80.10.10">
    <property type="entry name" value="Ribonuclease Inhibitor"/>
    <property type="match status" value="1"/>
</dbReference>
<comment type="caution">
    <text evidence="2">The sequence shown here is derived from an EMBL/GenBank/DDBJ whole genome shotgun (WGS) entry which is preliminary data.</text>
</comment>
<dbReference type="EMBL" id="QGDH01000041">
    <property type="protein sequence ID" value="RAR13086.1"/>
    <property type="molecule type" value="Genomic_DNA"/>
</dbReference>
<evidence type="ECO:0000313" key="3">
    <source>
        <dbReference type="Proteomes" id="UP000249619"/>
    </source>
</evidence>
<dbReference type="OrthoDB" id="3674062at2759"/>
<sequence>MSSSSAIHNAIEALPDELLLEIIDQVHSETFKGVLALSLVNRRFHSLTRNLIYTTFSLNKGDPALFIRTLASFPELARCVKVVDWDCSKIRNTLVTSDVFEFPEDLTQVERRNIMDISTLNDYADIASLNEQLSSLGSDFCLSFLLSFTPKVHTLNVTIPSKWNYHAIWFRQAPTSQILNNLHTATVTGPMRIQNVVPLFSLPSLRSLTLDLVRISRDRILAGVPYEWHNNNEAFERLQREGSRVEDFHLPNCSTDTADIARLLKLFHGLKQFEFGLTDHSQGEINSHTSIQALLHAMTHQKNSLTSLSFQDARTARNPEVLKDLSQLEHLNFLSLDLTIMCEFYLQKATVASLSKVLQQLPKSLTCLHLIANCPNEEDLKPSARFVNALHGIAPFIKTILPDLQILRLVDWSPLEGTFTCQTRVKAMQLGFAEVGVEFLPQPLEFSVWKQATDDDDLLVLEDEEEGWIWVQWVDRHGSWLTGRGGDWTKR</sequence>
<dbReference type="PROSITE" id="PS50181">
    <property type="entry name" value="FBOX"/>
    <property type="match status" value="1"/>
</dbReference>
<proteinExistence type="predicted"/>
<evidence type="ECO:0000313" key="2">
    <source>
        <dbReference type="EMBL" id="RAR13086.1"/>
    </source>
</evidence>
<organism evidence="2 3">
    <name type="scientific">Stemphylium lycopersici</name>
    <name type="common">Tomato gray leaf spot disease fungus</name>
    <name type="synonym">Thyrospora lycopersici</name>
    <dbReference type="NCBI Taxonomy" id="183478"/>
    <lineage>
        <taxon>Eukaryota</taxon>
        <taxon>Fungi</taxon>
        <taxon>Dikarya</taxon>
        <taxon>Ascomycota</taxon>
        <taxon>Pezizomycotina</taxon>
        <taxon>Dothideomycetes</taxon>
        <taxon>Pleosporomycetidae</taxon>
        <taxon>Pleosporales</taxon>
        <taxon>Pleosporineae</taxon>
        <taxon>Pleosporaceae</taxon>
        <taxon>Stemphylium</taxon>
    </lineage>
</organism>
<evidence type="ECO:0000259" key="1">
    <source>
        <dbReference type="PROSITE" id="PS50181"/>
    </source>
</evidence>
<dbReference type="InterPro" id="IPR032675">
    <property type="entry name" value="LRR_dom_sf"/>
</dbReference>
<reference evidence="3" key="1">
    <citation type="submission" date="2018-05" db="EMBL/GenBank/DDBJ databases">
        <title>Draft genome sequence of Stemphylium lycopersici strain CIDEFI 213.</title>
        <authorList>
            <person name="Medina R."/>
            <person name="Franco M.E.E."/>
            <person name="Lucentini C.G."/>
            <person name="Saparrat M.C.N."/>
            <person name="Balatti P.A."/>
        </authorList>
    </citation>
    <scope>NUCLEOTIDE SEQUENCE [LARGE SCALE GENOMIC DNA]</scope>
    <source>
        <strain evidence="3">CIDEFI 213</strain>
    </source>
</reference>
<accession>A0A364N741</accession>
<keyword evidence="3" id="KW-1185">Reference proteome</keyword>
<dbReference type="AlphaFoldDB" id="A0A364N741"/>
<dbReference type="Pfam" id="PF00646">
    <property type="entry name" value="F-box"/>
    <property type="match status" value="1"/>
</dbReference>
<name>A0A364N741_STELY</name>